<accession>A0ABT2HU38</accession>
<keyword evidence="1" id="KW-0472">Membrane</keyword>
<dbReference type="RefSeq" id="WP_206395191.1">
    <property type="nucleotide sequence ID" value="NZ_JAFDPW010000002.1"/>
</dbReference>
<dbReference type="Proteomes" id="UP001525379">
    <property type="component" value="Unassembled WGS sequence"/>
</dbReference>
<evidence type="ECO:0000313" key="3">
    <source>
        <dbReference type="Proteomes" id="UP001525379"/>
    </source>
</evidence>
<organism evidence="2 3">
    <name type="scientific">Pseudoclavibacter albus</name>
    <dbReference type="NCBI Taxonomy" id="272241"/>
    <lineage>
        <taxon>Bacteria</taxon>
        <taxon>Bacillati</taxon>
        <taxon>Actinomycetota</taxon>
        <taxon>Actinomycetes</taxon>
        <taxon>Micrococcales</taxon>
        <taxon>Microbacteriaceae</taxon>
        <taxon>Pseudoclavibacter</taxon>
    </lineage>
</organism>
<keyword evidence="3" id="KW-1185">Reference proteome</keyword>
<reference evidence="2 3" key="1">
    <citation type="submission" date="2022-04" db="EMBL/GenBank/DDBJ databases">
        <title>Human microbiome associated bacterial genomes.</title>
        <authorList>
            <person name="Sandstrom S."/>
            <person name="Salamzade R."/>
            <person name="Kalan L.R."/>
        </authorList>
    </citation>
    <scope>NUCLEOTIDE SEQUENCE [LARGE SCALE GENOMIC DNA]</scope>
    <source>
        <strain evidence="3">p3-SID1799</strain>
    </source>
</reference>
<sequence>MEILWSLLTILHFIGLASLLGSFLVQMKDISRGQGKILPGMFHGALTMLVTALGFFAVGMAADYELNHMKLGIKFLILLIITALVIVFRKKETAPKWALFAIGGLTLANVIIAVAWHS</sequence>
<dbReference type="EMBL" id="JALXSQ010000001">
    <property type="protein sequence ID" value="MCT2041831.1"/>
    <property type="molecule type" value="Genomic_DNA"/>
</dbReference>
<name>A0ABT2HU38_9MICO</name>
<proteinExistence type="predicted"/>
<evidence type="ECO:0008006" key="4">
    <source>
        <dbReference type="Google" id="ProtNLM"/>
    </source>
</evidence>
<feature type="transmembrane region" description="Helical" evidence="1">
    <location>
        <begin position="71"/>
        <end position="88"/>
    </location>
</feature>
<keyword evidence="1" id="KW-1133">Transmembrane helix</keyword>
<keyword evidence="1" id="KW-0812">Transmembrane</keyword>
<gene>
    <name evidence="2" type="ORF">M3D15_00515</name>
</gene>
<feature type="transmembrane region" description="Helical" evidence="1">
    <location>
        <begin position="37"/>
        <end position="59"/>
    </location>
</feature>
<feature type="transmembrane region" description="Helical" evidence="1">
    <location>
        <begin position="97"/>
        <end position="116"/>
    </location>
</feature>
<comment type="caution">
    <text evidence="2">The sequence shown here is derived from an EMBL/GenBank/DDBJ whole genome shotgun (WGS) entry which is preliminary data.</text>
</comment>
<protein>
    <recommendedName>
        <fullName evidence="4">Integral membrane protein</fullName>
    </recommendedName>
</protein>
<evidence type="ECO:0000256" key="1">
    <source>
        <dbReference type="SAM" id="Phobius"/>
    </source>
</evidence>
<feature type="transmembrane region" description="Helical" evidence="1">
    <location>
        <begin position="6"/>
        <end position="25"/>
    </location>
</feature>
<evidence type="ECO:0000313" key="2">
    <source>
        <dbReference type="EMBL" id="MCT2041831.1"/>
    </source>
</evidence>